<dbReference type="AlphaFoldDB" id="A0A917FGB9"/>
<accession>A0A917FGB9</accession>
<proteinExistence type="predicted"/>
<keyword evidence="4" id="KW-1185">Reference proteome</keyword>
<sequence>MWRFLVALGGFTTIAGLLAIALGSSIFITAAGNALIATGATGFTGGIVIVAAGFILRQLEKITDALEQGVAFAPQIEPARRERPTVDVAERAVSDALVADVPPARSEAPPPVPADLPEPKLDLPEPAAPVAPTPEAPAPRPRALSFADRLRPPPIVPPETPAAEGPAAAETPVAERRGRILARPGEAEPLPGTLRPRSLLDRMTPARPAERPAPPPLDTPAPEPVSVPVPSPAPEPEPLSEPVEPPAPEPVVAPEPPAEPILAPERIPERAPPRPAPAAPAPRPGPEPVVLKSGIVGGMAYTLYSDGSIQAELPDGVVRFASLQELREHVARSAPPPAQ</sequence>
<reference evidence="3" key="2">
    <citation type="submission" date="2020-09" db="EMBL/GenBank/DDBJ databases">
        <authorList>
            <person name="Sun Q."/>
            <person name="Sedlacek I."/>
        </authorList>
    </citation>
    <scope>NUCLEOTIDE SEQUENCE</scope>
    <source>
        <strain evidence="3">CCM 7897</strain>
    </source>
</reference>
<dbReference type="EMBL" id="BMCT01000005">
    <property type="protein sequence ID" value="GGF73176.1"/>
    <property type="molecule type" value="Genomic_DNA"/>
</dbReference>
<keyword evidence="2" id="KW-1133">Transmembrane helix</keyword>
<feature type="compositionally biased region" description="Pro residues" evidence="1">
    <location>
        <begin position="211"/>
        <end position="259"/>
    </location>
</feature>
<feature type="compositionally biased region" description="Pro residues" evidence="1">
    <location>
        <begin position="126"/>
        <end position="140"/>
    </location>
</feature>
<feature type="transmembrane region" description="Helical" evidence="2">
    <location>
        <begin position="33"/>
        <end position="56"/>
    </location>
</feature>
<keyword evidence="2" id="KW-0812">Transmembrane</keyword>
<reference evidence="3" key="1">
    <citation type="journal article" date="2014" name="Int. J. Syst. Evol. Microbiol.">
        <title>Complete genome sequence of Corynebacterium casei LMG S-19264T (=DSM 44701T), isolated from a smear-ripened cheese.</title>
        <authorList>
            <consortium name="US DOE Joint Genome Institute (JGI-PGF)"/>
            <person name="Walter F."/>
            <person name="Albersmeier A."/>
            <person name="Kalinowski J."/>
            <person name="Ruckert C."/>
        </authorList>
    </citation>
    <scope>NUCLEOTIDE SEQUENCE</scope>
    <source>
        <strain evidence="3">CCM 7897</strain>
    </source>
</reference>
<name>A0A917FGB9_9HYPH</name>
<evidence type="ECO:0000313" key="4">
    <source>
        <dbReference type="Proteomes" id="UP000606044"/>
    </source>
</evidence>
<dbReference type="Proteomes" id="UP000606044">
    <property type="component" value="Unassembled WGS sequence"/>
</dbReference>
<evidence type="ECO:0000313" key="3">
    <source>
        <dbReference type="EMBL" id="GGF73176.1"/>
    </source>
</evidence>
<organism evidence="3 4">
    <name type="scientific">Azorhizobium oxalatiphilum</name>
    <dbReference type="NCBI Taxonomy" id="980631"/>
    <lineage>
        <taxon>Bacteria</taxon>
        <taxon>Pseudomonadati</taxon>
        <taxon>Pseudomonadota</taxon>
        <taxon>Alphaproteobacteria</taxon>
        <taxon>Hyphomicrobiales</taxon>
        <taxon>Xanthobacteraceae</taxon>
        <taxon>Azorhizobium</taxon>
    </lineage>
</organism>
<feature type="region of interest" description="Disordered" evidence="1">
    <location>
        <begin position="100"/>
        <end position="290"/>
    </location>
</feature>
<feature type="compositionally biased region" description="Low complexity" evidence="1">
    <location>
        <begin position="161"/>
        <end position="172"/>
    </location>
</feature>
<gene>
    <name evidence="3" type="ORF">GCM10007301_36220</name>
</gene>
<keyword evidence="2" id="KW-0472">Membrane</keyword>
<protein>
    <submittedName>
        <fullName evidence="3">Uncharacterized protein</fullName>
    </submittedName>
</protein>
<evidence type="ECO:0000256" key="2">
    <source>
        <dbReference type="SAM" id="Phobius"/>
    </source>
</evidence>
<dbReference type="RefSeq" id="WP_188581116.1">
    <property type="nucleotide sequence ID" value="NZ_BMCT01000005.1"/>
</dbReference>
<feature type="compositionally biased region" description="Pro residues" evidence="1">
    <location>
        <begin position="273"/>
        <end position="287"/>
    </location>
</feature>
<evidence type="ECO:0000256" key="1">
    <source>
        <dbReference type="SAM" id="MobiDB-lite"/>
    </source>
</evidence>
<comment type="caution">
    <text evidence="3">The sequence shown here is derived from an EMBL/GenBank/DDBJ whole genome shotgun (WGS) entry which is preliminary data.</text>
</comment>